<evidence type="ECO:0000313" key="4">
    <source>
        <dbReference type="Proteomes" id="UP000608522"/>
    </source>
</evidence>
<dbReference type="Pfam" id="PF13349">
    <property type="entry name" value="DUF4097"/>
    <property type="match status" value="1"/>
</dbReference>
<name>A0ABQ3TCY4_9ACTN</name>
<keyword evidence="4" id="KW-1185">Reference proteome</keyword>
<evidence type="ECO:0000256" key="1">
    <source>
        <dbReference type="SAM" id="MobiDB-lite"/>
    </source>
</evidence>
<feature type="compositionally biased region" description="Low complexity" evidence="1">
    <location>
        <begin position="1"/>
        <end position="18"/>
    </location>
</feature>
<evidence type="ECO:0000259" key="2">
    <source>
        <dbReference type="Pfam" id="PF13349"/>
    </source>
</evidence>
<organism evidence="3 4">
    <name type="scientific">Streptomyces spororaveus</name>
    <dbReference type="NCBI Taxonomy" id="284039"/>
    <lineage>
        <taxon>Bacteria</taxon>
        <taxon>Bacillati</taxon>
        <taxon>Actinomycetota</taxon>
        <taxon>Actinomycetes</taxon>
        <taxon>Kitasatosporales</taxon>
        <taxon>Streptomycetaceae</taxon>
        <taxon>Streptomyces</taxon>
    </lineage>
</organism>
<feature type="region of interest" description="Disordered" evidence="1">
    <location>
        <begin position="1"/>
        <end position="25"/>
    </location>
</feature>
<dbReference type="EMBL" id="BNED01000005">
    <property type="protein sequence ID" value="GHI77805.1"/>
    <property type="molecule type" value="Genomic_DNA"/>
</dbReference>
<gene>
    <name evidence="3" type="ORF">Sspor_33660</name>
</gene>
<accession>A0ABQ3TCY4</accession>
<sequence length="320" mass="33048">MAEQSPESSSPSQSQSQSTWHFAEPQKLTFEEPVTELRVRLVSGTVNVVAAEEGPARLEVTEVDGPPLYVVQDGGALTVSYEDLPWNGSQGLKQWFETKPWKAWAGSASGRKAWERSVSITLTVPAATQVHVAAVGAAVFVSGISGGTDVTGVSGDATLVGLSGRVKAHTVSGSVEAQSVSGEFGFHSVSGGLTVVDGSGGNVRADSVSGDMLIDLAADPADPEPVDIFLHSVSGQVAIRLPHPADAKVEANTATGRVSNAFEDLRVSGQMGAKRITGTLGSGAGTLRATTVSGSIALLRRPQADADRPVTPLALDKKVL</sequence>
<dbReference type="InterPro" id="IPR025164">
    <property type="entry name" value="Toastrack_DUF4097"/>
</dbReference>
<reference evidence="4" key="1">
    <citation type="submission" date="2023-07" db="EMBL/GenBank/DDBJ databases">
        <title>Whole genome shotgun sequence of Streptomyces spororaveus NBRC 15456.</title>
        <authorList>
            <person name="Komaki H."/>
            <person name="Tamura T."/>
        </authorList>
    </citation>
    <scope>NUCLEOTIDE SEQUENCE [LARGE SCALE GENOMIC DNA]</scope>
    <source>
        <strain evidence="4">NBRC 15456</strain>
    </source>
</reference>
<comment type="caution">
    <text evidence="3">The sequence shown here is derived from an EMBL/GenBank/DDBJ whole genome shotgun (WGS) entry which is preliminary data.</text>
</comment>
<evidence type="ECO:0000313" key="3">
    <source>
        <dbReference type="EMBL" id="GHI77805.1"/>
    </source>
</evidence>
<dbReference type="RefSeq" id="WP_202199764.1">
    <property type="nucleotide sequence ID" value="NZ_BAAATO010000013.1"/>
</dbReference>
<feature type="domain" description="DUF4097" evidence="2">
    <location>
        <begin position="129"/>
        <end position="298"/>
    </location>
</feature>
<dbReference type="Proteomes" id="UP000608522">
    <property type="component" value="Unassembled WGS sequence"/>
</dbReference>
<protein>
    <recommendedName>
        <fullName evidence="2">DUF4097 domain-containing protein</fullName>
    </recommendedName>
</protein>
<proteinExistence type="predicted"/>